<dbReference type="Gene3D" id="3.40.50.410">
    <property type="entry name" value="von Willebrand factor, type A domain"/>
    <property type="match status" value="1"/>
</dbReference>
<dbReference type="RefSeq" id="WP_416204380.1">
    <property type="nucleotide sequence ID" value="NZ_JBBKTX010000001.1"/>
</dbReference>
<feature type="region of interest" description="Disordered" evidence="1">
    <location>
        <begin position="30"/>
        <end position="61"/>
    </location>
</feature>
<dbReference type="SMART" id="SM00327">
    <property type="entry name" value="VWA"/>
    <property type="match status" value="1"/>
</dbReference>
<dbReference type="InterPro" id="IPR036465">
    <property type="entry name" value="vWFA_dom_sf"/>
</dbReference>
<evidence type="ECO:0000256" key="1">
    <source>
        <dbReference type="SAM" id="MobiDB-lite"/>
    </source>
</evidence>
<dbReference type="Proteomes" id="UP001620597">
    <property type="component" value="Unassembled WGS sequence"/>
</dbReference>
<dbReference type="PANTHER" id="PTHR10338:SF108">
    <property type="entry name" value="INTER-ALPHA-TRYPSIN INHIBITOR HEAVY CHAIN H4-LIKE PROTEIN"/>
    <property type="match status" value="1"/>
</dbReference>
<dbReference type="PROSITE" id="PS50234">
    <property type="entry name" value="VWFA"/>
    <property type="match status" value="1"/>
</dbReference>
<proteinExistence type="predicted"/>
<dbReference type="InterPro" id="IPR050934">
    <property type="entry name" value="ITIH"/>
</dbReference>
<gene>
    <name evidence="3" type="ORF">WG929_00050</name>
</gene>
<feature type="compositionally biased region" description="Low complexity" evidence="1">
    <location>
        <begin position="30"/>
        <end position="43"/>
    </location>
</feature>
<name>A0ABW8NCW3_9GAMM</name>
<dbReference type="PANTHER" id="PTHR10338">
    <property type="entry name" value="INTER-ALPHA-TRYPSIN INHIBITOR HEAVY CHAIN FAMILY MEMBER"/>
    <property type="match status" value="1"/>
</dbReference>
<evidence type="ECO:0000313" key="3">
    <source>
        <dbReference type="EMBL" id="MFK4750788.1"/>
    </source>
</evidence>
<reference evidence="3 4" key="1">
    <citation type="submission" date="2024-03" db="EMBL/GenBank/DDBJ databases">
        <title>High-quality draft genome sequence of Oceanobacter sp. wDCs-4.</title>
        <authorList>
            <person name="Dong C."/>
        </authorList>
    </citation>
    <scope>NUCLEOTIDE SEQUENCE [LARGE SCALE GENOMIC DNA]</scope>
    <source>
        <strain evidence="4">wDCs-4</strain>
    </source>
</reference>
<dbReference type="EMBL" id="JBBKTX010000001">
    <property type="protein sequence ID" value="MFK4750788.1"/>
    <property type="molecule type" value="Genomic_DNA"/>
</dbReference>
<dbReference type="Pfam" id="PF13519">
    <property type="entry name" value="VWA_2"/>
    <property type="match status" value="1"/>
</dbReference>
<accession>A0ABW8NCW3</accession>
<dbReference type="SUPFAM" id="SSF53300">
    <property type="entry name" value="vWA-like"/>
    <property type="match status" value="1"/>
</dbReference>
<evidence type="ECO:0000313" key="4">
    <source>
        <dbReference type="Proteomes" id="UP001620597"/>
    </source>
</evidence>
<feature type="domain" description="VWFA" evidence="2">
    <location>
        <begin position="167"/>
        <end position="365"/>
    </location>
</feature>
<comment type="caution">
    <text evidence="3">The sequence shown here is derived from an EMBL/GenBank/DDBJ whole genome shotgun (WGS) entry which is preliminary data.</text>
</comment>
<protein>
    <submittedName>
        <fullName evidence="3">VWA domain-containing protein</fullName>
    </submittedName>
</protein>
<sequence length="519" mass="56572">MIHNHQTPVHHWRALLLTSLLLAACGSDEQSDSSLTSSTQVGSATEDSLTETSLPDEPTSEIDTTDLSYFYFSYDDSASTASRDLTLFYLDQGQAPLANWGRAYEYLNAETFGAFNSQTVGPFEVSIGAYNTTASELMVNSEHAYFTALGIDIQGPSLSKDARDNLVLTLLVDTSGSMDSPFYNGTYETIDGLDTRIELVKYSLDKLRFSLKAGDVVNLVEFNTAASTLLEGWHYDLDSGSDTVNTAALTSYFDQLVANGSTNLDAGIQQAYRVALRTFDASKDNRVIMLTDAYANTGETNVDVIANNLTLNDQEGIYFSGIGIGADFDSDFLDELTDTGKGTYSAMVTPADASRLFGDGFMRFVDVAVRDVLFMLDYPPNWEHGVSAAEESSTDADAIQTINYSYNSEQFFFEAFSADTDFASSDEITLQIRWKDNDGVTQQDSLTVTMGDILDTGTSQIQAAAAVTALAELVSTNTHCSDIAASGLLSLNNEHDTYLRYKTAIEDYCSITSDVHYAD</sequence>
<keyword evidence="4" id="KW-1185">Reference proteome</keyword>
<evidence type="ECO:0000259" key="2">
    <source>
        <dbReference type="PROSITE" id="PS50234"/>
    </source>
</evidence>
<organism evidence="3 4">
    <name type="scientific">Oceanobacter antarcticus</name>
    <dbReference type="NCBI Taxonomy" id="3133425"/>
    <lineage>
        <taxon>Bacteria</taxon>
        <taxon>Pseudomonadati</taxon>
        <taxon>Pseudomonadota</taxon>
        <taxon>Gammaproteobacteria</taxon>
        <taxon>Oceanospirillales</taxon>
        <taxon>Oceanospirillaceae</taxon>
        <taxon>Oceanobacter</taxon>
    </lineage>
</organism>
<dbReference type="InterPro" id="IPR002035">
    <property type="entry name" value="VWF_A"/>
</dbReference>